<dbReference type="NCBIfam" id="NF001109">
    <property type="entry name" value="PRK00136.1"/>
    <property type="match status" value="1"/>
</dbReference>
<dbReference type="PANTHER" id="PTHR11758">
    <property type="entry name" value="40S RIBOSOMAL PROTEIN S15A"/>
    <property type="match status" value="1"/>
</dbReference>
<keyword evidence="11" id="KW-1185">Reference proteome</keyword>
<dbReference type="GO" id="GO:0005840">
    <property type="term" value="C:ribosome"/>
    <property type="evidence" value="ECO:0007669"/>
    <property type="project" value="UniProtKB-KW"/>
</dbReference>
<proteinExistence type="inferred from homology"/>
<dbReference type="GO" id="GO:1990904">
    <property type="term" value="C:ribonucleoprotein complex"/>
    <property type="evidence" value="ECO:0007669"/>
    <property type="project" value="UniProtKB-KW"/>
</dbReference>
<dbReference type="FunFam" id="3.30.1490.10:FF:000001">
    <property type="entry name" value="30S ribosomal protein S8"/>
    <property type="match status" value="1"/>
</dbReference>
<dbReference type="GO" id="GO:0005737">
    <property type="term" value="C:cytoplasm"/>
    <property type="evidence" value="ECO:0007669"/>
    <property type="project" value="UniProtKB-ARBA"/>
</dbReference>
<dbReference type="Pfam" id="PF00410">
    <property type="entry name" value="Ribosomal_S8"/>
    <property type="match status" value="1"/>
</dbReference>
<comment type="function">
    <text evidence="8">One of the primary rRNA binding proteins, it binds directly to 16S rRNA central domain where it helps coordinate assembly of the platform of the 30S subunit.</text>
</comment>
<evidence type="ECO:0000256" key="7">
    <source>
        <dbReference type="ARBA" id="ARBA00046740"/>
    </source>
</evidence>
<reference evidence="10 11" key="1">
    <citation type="submission" date="2017-02" db="EMBL/GenBank/DDBJ databases">
        <authorList>
            <person name="Peterson S.W."/>
        </authorList>
    </citation>
    <scope>NUCLEOTIDE SEQUENCE [LARGE SCALE GENOMIC DNA]</scope>
    <source>
        <strain evidence="10 11">DSM 18034</strain>
    </source>
</reference>
<organism evidence="10 11">
    <name type="scientific">Desulfobaculum bizertense DSM 18034</name>
    <dbReference type="NCBI Taxonomy" id="1121442"/>
    <lineage>
        <taxon>Bacteria</taxon>
        <taxon>Pseudomonadati</taxon>
        <taxon>Thermodesulfobacteriota</taxon>
        <taxon>Desulfovibrionia</taxon>
        <taxon>Desulfovibrionales</taxon>
        <taxon>Desulfovibrionaceae</taxon>
        <taxon>Desulfobaculum</taxon>
    </lineage>
</organism>
<evidence type="ECO:0000256" key="9">
    <source>
        <dbReference type="RuleBase" id="RU003660"/>
    </source>
</evidence>
<evidence type="ECO:0000256" key="2">
    <source>
        <dbReference type="ARBA" id="ARBA00022730"/>
    </source>
</evidence>
<dbReference type="RefSeq" id="WP_078685461.1">
    <property type="nucleotide sequence ID" value="NZ_FUYA01000007.1"/>
</dbReference>
<dbReference type="InterPro" id="IPR000630">
    <property type="entry name" value="Ribosomal_uS8"/>
</dbReference>
<dbReference type="PROSITE" id="PS00053">
    <property type="entry name" value="RIBOSOMAL_S8"/>
    <property type="match status" value="1"/>
</dbReference>
<evidence type="ECO:0000256" key="4">
    <source>
        <dbReference type="ARBA" id="ARBA00022980"/>
    </source>
</evidence>
<dbReference type="Proteomes" id="UP000189733">
    <property type="component" value="Unassembled WGS sequence"/>
</dbReference>
<dbReference type="AlphaFoldDB" id="A0A1T4WGN3"/>
<dbReference type="EMBL" id="FUYA01000007">
    <property type="protein sequence ID" value="SKA76118.1"/>
    <property type="molecule type" value="Genomic_DNA"/>
</dbReference>
<evidence type="ECO:0000313" key="11">
    <source>
        <dbReference type="Proteomes" id="UP000189733"/>
    </source>
</evidence>
<evidence type="ECO:0000256" key="1">
    <source>
        <dbReference type="ARBA" id="ARBA00006471"/>
    </source>
</evidence>
<dbReference type="FunFam" id="3.30.1370.30:FF:000002">
    <property type="entry name" value="30S ribosomal protein S8"/>
    <property type="match status" value="1"/>
</dbReference>
<dbReference type="Gene3D" id="3.30.1370.30">
    <property type="match status" value="1"/>
</dbReference>
<evidence type="ECO:0000256" key="5">
    <source>
        <dbReference type="ARBA" id="ARBA00023274"/>
    </source>
</evidence>
<evidence type="ECO:0000256" key="3">
    <source>
        <dbReference type="ARBA" id="ARBA00022884"/>
    </source>
</evidence>
<dbReference type="InterPro" id="IPR047863">
    <property type="entry name" value="Ribosomal_uS8_CS"/>
</dbReference>
<dbReference type="Gene3D" id="3.30.1490.10">
    <property type="match status" value="1"/>
</dbReference>
<dbReference type="OrthoDB" id="9802617at2"/>
<dbReference type="SUPFAM" id="SSF56047">
    <property type="entry name" value="Ribosomal protein S8"/>
    <property type="match status" value="1"/>
</dbReference>
<keyword evidence="3 8" id="KW-0694">RNA-binding</keyword>
<evidence type="ECO:0000256" key="8">
    <source>
        <dbReference type="HAMAP-Rule" id="MF_01302"/>
    </source>
</evidence>
<sequence>MSVIDPIADMLTRIRNAHQALHQEVLIPKSKVKLAIAGILKEEGYVTDCSEEERDIRIVLKYADGTPVIAGMKRISKPGRRVYVSSAEIPSVQNGLGVAVLSTSHGVMAGGVAREKNVGGELLFELW</sequence>
<keyword evidence="2 8" id="KW-0699">rRNA-binding</keyword>
<dbReference type="InterPro" id="IPR035987">
    <property type="entry name" value="Ribosomal_uS8_sf"/>
</dbReference>
<comment type="subunit">
    <text evidence="7 8">Part of the 30S ribosomal subunit. Contacts proteins S5 and S12.</text>
</comment>
<comment type="similarity">
    <text evidence="1 8 9">Belongs to the universal ribosomal protein uS8 family.</text>
</comment>
<name>A0A1T4WGN3_9BACT</name>
<gene>
    <name evidence="8" type="primary">rpsH</name>
    <name evidence="10" type="ORF">SAMN02745702_02177</name>
</gene>
<evidence type="ECO:0000313" key="10">
    <source>
        <dbReference type="EMBL" id="SKA76118.1"/>
    </source>
</evidence>
<keyword evidence="5 8" id="KW-0687">Ribonucleoprotein</keyword>
<dbReference type="HAMAP" id="MF_01302_B">
    <property type="entry name" value="Ribosomal_uS8_B"/>
    <property type="match status" value="1"/>
</dbReference>
<dbReference type="GO" id="GO:0006412">
    <property type="term" value="P:translation"/>
    <property type="evidence" value="ECO:0007669"/>
    <property type="project" value="UniProtKB-UniRule"/>
</dbReference>
<dbReference type="GO" id="GO:0019843">
    <property type="term" value="F:rRNA binding"/>
    <property type="evidence" value="ECO:0007669"/>
    <property type="project" value="UniProtKB-UniRule"/>
</dbReference>
<dbReference type="GO" id="GO:0003735">
    <property type="term" value="F:structural constituent of ribosome"/>
    <property type="evidence" value="ECO:0007669"/>
    <property type="project" value="InterPro"/>
</dbReference>
<evidence type="ECO:0000256" key="6">
    <source>
        <dbReference type="ARBA" id="ARBA00035258"/>
    </source>
</evidence>
<dbReference type="STRING" id="1121442.SAMN02745702_02177"/>
<keyword evidence="4 8" id="KW-0689">Ribosomal protein</keyword>
<protein>
    <recommendedName>
        <fullName evidence="6 8">Small ribosomal subunit protein uS8</fullName>
    </recommendedName>
</protein>
<accession>A0A1T4WGN3</accession>